<dbReference type="Pfam" id="PF03514">
    <property type="entry name" value="GRAS"/>
    <property type="match status" value="1"/>
</dbReference>
<dbReference type="Proteomes" id="UP000824469">
    <property type="component" value="Unassembled WGS sequence"/>
</dbReference>
<keyword evidence="2" id="KW-0804">Transcription</keyword>
<proteinExistence type="predicted"/>
<reference evidence="3 4" key="1">
    <citation type="journal article" date="2021" name="Nat. Plants">
        <title>The Taxus genome provides insights into paclitaxel biosynthesis.</title>
        <authorList>
            <person name="Xiong X."/>
            <person name="Gou J."/>
            <person name="Liao Q."/>
            <person name="Li Y."/>
            <person name="Zhou Q."/>
            <person name="Bi G."/>
            <person name="Li C."/>
            <person name="Du R."/>
            <person name="Wang X."/>
            <person name="Sun T."/>
            <person name="Guo L."/>
            <person name="Liang H."/>
            <person name="Lu P."/>
            <person name="Wu Y."/>
            <person name="Zhang Z."/>
            <person name="Ro D.K."/>
            <person name="Shang Y."/>
            <person name="Huang S."/>
            <person name="Yan J."/>
        </authorList>
    </citation>
    <scope>NUCLEOTIDE SEQUENCE [LARGE SCALE GENOMIC DNA]</scope>
    <source>
        <strain evidence="3">Ta-2019</strain>
    </source>
</reference>
<organism evidence="3 4">
    <name type="scientific">Taxus chinensis</name>
    <name type="common">Chinese yew</name>
    <name type="synonym">Taxus wallichiana var. chinensis</name>
    <dbReference type="NCBI Taxonomy" id="29808"/>
    <lineage>
        <taxon>Eukaryota</taxon>
        <taxon>Viridiplantae</taxon>
        <taxon>Streptophyta</taxon>
        <taxon>Embryophyta</taxon>
        <taxon>Tracheophyta</taxon>
        <taxon>Spermatophyta</taxon>
        <taxon>Pinopsida</taxon>
        <taxon>Pinidae</taxon>
        <taxon>Conifers II</taxon>
        <taxon>Cupressales</taxon>
        <taxon>Taxaceae</taxon>
        <taxon>Taxus</taxon>
    </lineage>
</organism>
<keyword evidence="1" id="KW-0805">Transcription regulation</keyword>
<dbReference type="Gene3D" id="3.60.40.10">
    <property type="entry name" value="PPM-type phosphatase domain"/>
    <property type="match status" value="1"/>
</dbReference>
<dbReference type="EMBL" id="JAHRHJ020000005">
    <property type="protein sequence ID" value="KAH9314676.1"/>
    <property type="molecule type" value="Genomic_DNA"/>
</dbReference>
<sequence>AAEISLKDEEEGLHILALLLRCAEAVSANNFKEANAILPQITELLTPYGTSVQRVAAYFAEAMSASSLLCGIQIMFISVAPQMVPCSRLKGNQSRHHAPLGGISKHSRLNDMDLGSRKDTVLCGVFDGHGPFGHLVAKSVSDSLPSKLCSQWEMEVKDDDSLKEVNSMVGSMNNPEDSTMDDG</sequence>
<dbReference type="InterPro" id="IPR005202">
    <property type="entry name" value="TF_GRAS"/>
</dbReference>
<evidence type="ECO:0000256" key="2">
    <source>
        <dbReference type="ARBA" id="ARBA00023163"/>
    </source>
</evidence>
<gene>
    <name evidence="3" type="ORF">KI387_023303</name>
</gene>
<evidence type="ECO:0008006" key="5">
    <source>
        <dbReference type="Google" id="ProtNLM"/>
    </source>
</evidence>
<keyword evidence="4" id="KW-1185">Reference proteome</keyword>
<name>A0AA38L7Y6_TAXCH</name>
<dbReference type="PROSITE" id="PS50985">
    <property type="entry name" value="GRAS"/>
    <property type="match status" value="1"/>
</dbReference>
<protein>
    <recommendedName>
        <fullName evidence="5">PPM-type phosphatase domain-containing protein</fullName>
    </recommendedName>
</protein>
<evidence type="ECO:0000313" key="4">
    <source>
        <dbReference type="Proteomes" id="UP000824469"/>
    </source>
</evidence>
<feature type="non-terminal residue" evidence="3">
    <location>
        <position position="1"/>
    </location>
</feature>
<dbReference type="InterPro" id="IPR036457">
    <property type="entry name" value="PPM-type-like_dom_sf"/>
</dbReference>
<accession>A0AA38L7Y6</accession>
<evidence type="ECO:0000256" key="1">
    <source>
        <dbReference type="ARBA" id="ARBA00023015"/>
    </source>
</evidence>
<dbReference type="SUPFAM" id="SSF81606">
    <property type="entry name" value="PP2C-like"/>
    <property type="match status" value="1"/>
</dbReference>
<evidence type="ECO:0000313" key="3">
    <source>
        <dbReference type="EMBL" id="KAH9314676.1"/>
    </source>
</evidence>
<comment type="caution">
    <text evidence="3">The sequence shown here is derived from an EMBL/GenBank/DDBJ whole genome shotgun (WGS) entry which is preliminary data.</text>
</comment>
<dbReference type="AlphaFoldDB" id="A0AA38L7Y6"/>